<evidence type="ECO:0008006" key="10">
    <source>
        <dbReference type="Google" id="ProtNLM"/>
    </source>
</evidence>
<evidence type="ECO:0000256" key="4">
    <source>
        <dbReference type="ARBA" id="ARBA00022989"/>
    </source>
</evidence>
<dbReference type="NCBIfam" id="TIGR00797">
    <property type="entry name" value="matE"/>
    <property type="match status" value="1"/>
</dbReference>
<evidence type="ECO:0000256" key="3">
    <source>
        <dbReference type="ARBA" id="ARBA00022692"/>
    </source>
</evidence>
<keyword evidence="4 6" id="KW-1133">Transmembrane helix</keyword>
<dbReference type="OrthoDB" id="2126698at2759"/>
<keyword evidence="9" id="KW-1185">Reference proteome</keyword>
<protein>
    <recommendedName>
        <fullName evidence="10">Multidrug and toxic compound extrusion protein</fullName>
    </recommendedName>
</protein>
<keyword evidence="5 6" id="KW-0472">Membrane</keyword>
<dbReference type="GO" id="GO:0042910">
    <property type="term" value="F:xenobiotic transmembrane transporter activity"/>
    <property type="evidence" value="ECO:0007669"/>
    <property type="project" value="InterPro"/>
</dbReference>
<feature type="transmembrane region" description="Helical" evidence="6">
    <location>
        <begin position="485"/>
        <end position="506"/>
    </location>
</feature>
<comment type="subcellular location">
    <subcellularLocation>
        <location evidence="1">Membrane</location>
        <topology evidence="1">Multi-pass membrane protein</topology>
    </subcellularLocation>
</comment>
<feature type="transmembrane region" description="Helical" evidence="6">
    <location>
        <begin position="537"/>
        <end position="560"/>
    </location>
</feature>
<accession>A0A9W7E941</accession>
<feature type="signal peptide" evidence="7">
    <location>
        <begin position="1"/>
        <end position="29"/>
    </location>
</feature>
<reference evidence="9" key="1">
    <citation type="journal article" date="2023" name="Commun. Biol.">
        <title>Genome analysis of Parmales, the sister group of diatoms, reveals the evolutionary specialization of diatoms from phago-mixotrophs to photoautotrophs.</title>
        <authorList>
            <person name="Ban H."/>
            <person name="Sato S."/>
            <person name="Yoshikawa S."/>
            <person name="Yamada K."/>
            <person name="Nakamura Y."/>
            <person name="Ichinomiya M."/>
            <person name="Sato N."/>
            <person name="Blanc-Mathieu R."/>
            <person name="Endo H."/>
            <person name="Kuwata A."/>
            <person name="Ogata H."/>
        </authorList>
    </citation>
    <scope>NUCLEOTIDE SEQUENCE [LARGE SCALE GENOMIC DNA]</scope>
    <source>
        <strain evidence="9">NIES 3701</strain>
    </source>
</reference>
<evidence type="ECO:0000256" key="2">
    <source>
        <dbReference type="ARBA" id="ARBA00010199"/>
    </source>
</evidence>
<feature type="transmembrane region" description="Helical" evidence="6">
    <location>
        <begin position="222"/>
        <end position="241"/>
    </location>
</feature>
<organism evidence="8 9">
    <name type="scientific">Triparma strigata</name>
    <dbReference type="NCBI Taxonomy" id="1606541"/>
    <lineage>
        <taxon>Eukaryota</taxon>
        <taxon>Sar</taxon>
        <taxon>Stramenopiles</taxon>
        <taxon>Ochrophyta</taxon>
        <taxon>Bolidophyceae</taxon>
        <taxon>Parmales</taxon>
        <taxon>Triparmaceae</taxon>
        <taxon>Triparma</taxon>
    </lineage>
</organism>
<dbReference type="AlphaFoldDB" id="A0A9W7E941"/>
<dbReference type="Proteomes" id="UP001165085">
    <property type="component" value="Unassembled WGS sequence"/>
</dbReference>
<keyword evidence="3 6" id="KW-0812">Transmembrane</keyword>
<evidence type="ECO:0000256" key="5">
    <source>
        <dbReference type="ARBA" id="ARBA00023136"/>
    </source>
</evidence>
<dbReference type="GO" id="GO:0015297">
    <property type="term" value="F:antiporter activity"/>
    <property type="evidence" value="ECO:0007669"/>
    <property type="project" value="InterPro"/>
</dbReference>
<proteinExistence type="inferred from homology"/>
<evidence type="ECO:0000313" key="9">
    <source>
        <dbReference type="Proteomes" id="UP001165085"/>
    </source>
</evidence>
<gene>
    <name evidence="8" type="ORF">TrST_g7409</name>
</gene>
<dbReference type="InterPro" id="IPR044644">
    <property type="entry name" value="DinF-like"/>
</dbReference>
<feature type="transmembrane region" description="Helical" evidence="6">
    <location>
        <begin position="362"/>
        <end position="386"/>
    </location>
</feature>
<dbReference type="GO" id="GO:0016020">
    <property type="term" value="C:membrane"/>
    <property type="evidence" value="ECO:0007669"/>
    <property type="project" value="UniProtKB-SubCell"/>
</dbReference>
<dbReference type="Pfam" id="PF01554">
    <property type="entry name" value="MatE"/>
    <property type="match status" value="2"/>
</dbReference>
<feature type="transmembrane region" description="Helical" evidence="6">
    <location>
        <begin position="406"/>
        <end position="429"/>
    </location>
</feature>
<comment type="similarity">
    <text evidence="2">Belongs to the multi antimicrobial extrusion (MATE) (TC 2.A.66.1) family.</text>
</comment>
<evidence type="ECO:0000256" key="7">
    <source>
        <dbReference type="SAM" id="SignalP"/>
    </source>
</evidence>
<name>A0A9W7E941_9STRA</name>
<sequence>MPFSCNVPTFVLCLTLLLSLPSFPTSAFALVPPRPSNCIPTSSSPAGSTDYDGKALTGIKQPTPTLTKIRNIRDTRWRLRAQNGQSQQNEQSGDKNALLDELLDEQEPAGKAAGQDVRGGGNELVSVSPFDSFLPRGDKLDSYIVKISLPAILNFAINPLIGAVDLFFVGRMGNALALAGQSAANQVFTSSFWIISFLPSVTTPLVAKYYANKQIDEAQDTICQALILGGILGVLGTYFLLGHSDFALRSVLPANSPALKYARPYLKIRALAFIPSLFSTVGFSAFRGCMDTVTPLKISGFANAFNGVLDPLMIFKYGWGVSGAAIATVVSEFISAISYFVLLSKSGLVKISKLFALPSFTVLKPLLAGGAAVQLRAVALNIVFLAVTRATQTLDKTGTAAAAHAIAIQVFNVGGIFLLALSTVAAFLVPSTIVKEGKVEAKRTVNRLMGWGLVLGGVLGALQLLLLPFISIFTPLKEVQTAARAPSIIASVLQTINGLVFIGEGVMQGTGDFFILAVSNIIAGAGMLVALKYFTMWWGLTGVWLSFGIFNGLRLSGVLLHQFRIGSLANRNLNKVER</sequence>
<keyword evidence="7" id="KW-0732">Signal</keyword>
<dbReference type="EMBL" id="BRXY01000116">
    <property type="protein sequence ID" value="GMH67333.1"/>
    <property type="molecule type" value="Genomic_DNA"/>
</dbReference>
<feature type="transmembrane region" description="Helical" evidence="6">
    <location>
        <begin position="513"/>
        <end position="531"/>
    </location>
</feature>
<evidence type="ECO:0000256" key="6">
    <source>
        <dbReference type="SAM" id="Phobius"/>
    </source>
</evidence>
<dbReference type="InterPro" id="IPR002528">
    <property type="entry name" value="MATE_fam"/>
</dbReference>
<dbReference type="PANTHER" id="PTHR42893:SF46">
    <property type="entry name" value="PROTEIN DETOXIFICATION 44, CHLOROPLASTIC"/>
    <property type="match status" value="1"/>
</dbReference>
<dbReference type="PANTHER" id="PTHR42893">
    <property type="entry name" value="PROTEIN DETOXIFICATION 44, CHLOROPLASTIC-RELATED"/>
    <property type="match status" value="1"/>
</dbReference>
<feature type="transmembrane region" description="Helical" evidence="6">
    <location>
        <begin position="317"/>
        <end position="342"/>
    </location>
</feature>
<feature type="transmembrane region" description="Helical" evidence="6">
    <location>
        <begin position="191"/>
        <end position="210"/>
    </location>
</feature>
<evidence type="ECO:0000313" key="8">
    <source>
        <dbReference type="EMBL" id="GMH67333.1"/>
    </source>
</evidence>
<comment type="caution">
    <text evidence="8">The sequence shown here is derived from an EMBL/GenBank/DDBJ whole genome shotgun (WGS) entry which is preliminary data.</text>
</comment>
<evidence type="ECO:0000256" key="1">
    <source>
        <dbReference type="ARBA" id="ARBA00004141"/>
    </source>
</evidence>
<feature type="chain" id="PRO_5040906750" description="Multidrug and toxic compound extrusion protein" evidence="7">
    <location>
        <begin position="30"/>
        <end position="578"/>
    </location>
</feature>
<feature type="transmembrane region" description="Helical" evidence="6">
    <location>
        <begin position="450"/>
        <end position="473"/>
    </location>
</feature>